<dbReference type="Gene3D" id="3.60.10.10">
    <property type="entry name" value="Endonuclease/exonuclease/phosphatase"/>
    <property type="match status" value="1"/>
</dbReference>
<dbReference type="InterPro" id="IPR036691">
    <property type="entry name" value="Endo/exonu/phosph_ase_sf"/>
</dbReference>
<dbReference type="EMBL" id="RXIC02000025">
    <property type="protein sequence ID" value="KAB1205957.1"/>
    <property type="molecule type" value="Genomic_DNA"/>
</dbReference>
<proteinExistence type="predicted"/>
<dbReference type="PANTHER" id="PTHR33710:SF77">
    <property type="entry name" value="DNASE I-LIKE SUPERFAMILY PROTEIN"/>
    <property type="match status" value="1"/>
</dbReference>
<dbReference type="Proteomes" id="UP000516437">
    <property type="component" value="Chromosome 7"/>
</dbReference>
<organism evidence="1 2">
    <name type="scientific">Morella rubra</name>
    <name type="common">Chinese bayberry</name>
    <dbReference type="NCBI Taxonomy" id="262757"/>
    <lineage>
        <taxon>Eukaryota</taxon>
        <taxon>Viridiplantae</taxon>
        <taxon>Streptophyta</taxon>
        <taxon>Embryophyta</taxon>
        <taxon>Tracheophyta</taxon>
        <taxon>Spermatophyta</taxon>
        <taxon>Magnoliopsida</taxon>
        <taxon>eudicotyledons</taxon>
        <taxon>Gunneridae</taxon>
        <taxon>Pentapetalae</taxon>
        <taxon>rosids</taxon>
        <taxon>fabids</taxon>
        <taxon>Fagales</taxon>
        <taxon>Myricaceae</taxon>
        <taxon>Morella</taxon>
    </lineage>
</organism>
<dbReference type="SUPFAM" id="SSF56219">
    <property type="entry name" value="DNase I-like"/>
    <property type="match status" value="1"/>
</dbReference>
<dbReference type="AlphaFoldDB" id="A0A6A1V264"/>
<keyword evidence="2" id="KW-1185">Reference proteome</keyword>
<comment type="caution">
    <text evidence="1">The sequence shown here is derived from an EMBL/GenBank/DDBJ whole genome shotgun (WGS) entry which is preliminary data.</text>
</comment>
<name>A0A6A1V264_9ROSI</name>
<dbReference type="PANTHER" id="PTHR33710">
    <property type="entry name" value="BNAC02G09200D PROTEIN"/>
    <property type="match status" value="1"/>
</dbReference>
<sequence length="156" mass="17414">MASNADSFSALWAVVGDFNDIFYDRDKCGGNIVKTSSSRGLTHFRDTQRLVDLGFQGSPDTWRNGRQSNALIMERLDRGIANGLWRLLFPRATITHCTRHASDQSPILLNTAGEKPTGTPRSFRFELVWVQDPSSHQAVKDAGKWNCQGSPTFQLT</sequence>
<reference evidence="1 2" key="1">
    <citation type="journal article" date="2019" name="Plant Biotechnol. J.">
        <title>The red bayberry genome and genetic basis of sex determination.</title>
        <authorList>
            <person name="Jia H.M."/>
            <person name="Jia H.J."/>
            <person name="Cai Q.L."/>
            <person name="Wang Y."/>
            <person name="Zhao H.B."/>
            <person name="Yang W.F."/>
            <person name="Wang G.Y."/>
            <person name="Li Y.H."/>
            <person name="Zhan D.L."/>
            <person name="Shen Y.T."/>
            <person name="Niu Q.F."/>
            <person name="Chang L."/>
            <person name="Qiu J."/>
            <person name="Zhao L."/>
            <person name="Xie H.B."/>
            <person name="Fu W.Y."/>
            <person name="Jin J."/>
            <person name="Li X.W."/>
            <person name="Jiao Y."/>
            <person name="Zhou C.C."/>
            <person name="Tu T."/>
            <person name="Chai C.Y."/>
            <person name="Gao J.L."/>
            <person name="Fan L.J."/>
            <person name="van de Weg E."/>
            <person name="Wang J.Y."/>
            <person name="Gao Z.S."/>
        </authorList>
    </citation>
    <scope>NUCLEOTIDE SEQUENCE [LARGE SCALE GENOMIC DNA]</scope>
    <source>
        <tissue evidence="1">Leaves</tissue>
    </source>
</reference>
<accession>A0A6A1V264</accession>
<evidence type="ECO:0000313" key="1">
    <source>
        <dbReference type="EMBL" id="KAB1205957.1"/>
    </source>
</evidence>
<protein>
    <recommendedName>
        <fullName evidence="3">Endonuclease/exonuclease/phosphatase domain-containing protein</fullName>
    </recommendedName>
</protein>
<evidence type="ECO:0000313" key="2">
    <source>
        <dbReference type="Proteomes" id="UP000516437"/>
    </source>
</evidence>
<gene>
    <name evidence="1" type="ORF">CJ030_MR7G016937</name>
</gene>
<dbReference type="OrthoDB" id="1113909at2759"/>
<evidence type="ECO:0008006" key="3">
    <source>
        <dbReference type="Google" id="ProtNLM"/>
    </source>
</evidence>